<comment type="caution">
    <text evidence="5">The sequence shown here is derived from an EMBL/GenBank/DDBJ whole genome shotgun (WGS) entry which is preliminary data.</text>
</comment>
<dbReference type="InterPro" id="IPR036390">
    <property type="entry name" value="WH_DNA-bd_sf"/>
</dbReference>
<dbReference type="Pfam" id="PF01638">
    <property type="entry name" value="HxlR"/>
    <property type="match status" value="2"/>
</dbReference>
<organism evidence="5 6">
    <name type="scientific">Rhodocista pekingensis</name>
    <dbReference type="NCBI Taxonomy" id="201185"/>
    <lineage>
        <taxon>Bacteria</taxon>
        <taxon>Pseudomonadati</taxon>
        <taxon>Pseudomonadota</taxon>
        <taxon>Alphaproteobacteria</taxon>
        <taxon>Rhodospirillales</taxon>
        <taxon>Azospirillaceae</taxon>
        <taxon>Rhodocista</taxon>
    </lineage>
</organism>
<dbReference type="EMBL" id="JBHTCM010000028">
    <property type="protein sequence ID" value="MFC7335191.1"/>
    <property type="molecule type" value="Genomic_DNA"/>
</dbReference>
<feature type="domain" description="HTH hxlR-type" evidence="4">
    <location>
        <begin position="10"/>
        <end position="107"/>
    </location>
</feature>
<dbReference type="RefSeq" id="WP_377360728.1">
    <property type="nucleotide sequence ID" value="NZ_JBHTCM010000028.1"/>
</dbReference>
<name>A0ABW2KYN5_9PROT</name>
<dbReference type="SUPFAM" id="SSF46785">
    <property type="entry name" value="Winged helix' DNA-binding domain"/>
    <property type="match status" value="2"/>
</dbReference>
<protein>
    <submittedName>
        <fullName evidence="5">Winged helix-turn-helix transcriptional regulator</fullName>
    </submittedName>
</protein>
<reference evidence="6" key="1">
    <citation type="journal article" date="2019" name="Int. J. Syst. Evol. Microbiol.">
        <title>The Global Catalogue of Microorganisms (GCM) 10K type strain sequencing project: providing services to taxonomists for standard genome sequencing and annotation.</title>
        <authorList>
            <consortium name="The Broad Institute Genomics Platform"/>
            <consortium name="The Broad Institute Genome Sequencing Center for Infectious Disease"/>
            <person name="Wu L."/>
            <person name="Ma J."/>
        </authorList>
    </citation>
    <scope>NUCLEOTIDE SEQUENCE [LARGE SCALE GENOMIC DNA]</scope>
    <source>
        <strain evidence="6">CGMCC 1.16275</strain>
    </source>
</reference>
<dbReference type="PANTHER" id="PTHR33204:SF18">
    <property type="entry name" value="TRANSCRIPTIONAL REGULATORY PROTEIN"/>
    <property type="match status" value="1"/>
</dbReference>
<evidence type="ECO:0000256" key="2">
    <source>
        <dbReference type="ARBA" id="ARBA00023125"/>
    </source>
</evidence>
<gene>
    <name evidence="5" type="ORF">ACFQPS_18630</name>
</gene>
<dbReference type="Proteomes" id="UP001596456">
    <property type="component" value="Unassembled WGS sequence"/>
</dbReference>
<keyword evidence="3" id="KW-0804">Transcription</keyword>
<dbReference type="Gene3D" id="1.10.10.10">
    <property type="entry name" value="Winged helix-like DNA-binding domain superfamily/Winged helix DNA-binding domain"/>
    <property type="match status" value="2"/>
</dbReference>
<keyword evidence="6" id="KW-1185">Reference proteome</keyword>
<keyword evidence="1" id="KW-0805">Transcription regulation</keyword>
<keyword evidence="2" id="KW-0238">DNA-binding</keyword>
<evidence type="ECO:0000259" key="4">
    <source>
        <dbReference type="PROSITE" id="PS51118"/>
    </source>
</evidence>
<feature type="domain" description="HTH hxlR-type" evidence="4">
    <location>
        <begin position="164"/>
        <end position="268"/>
    </location>
</feature>
<sequence>MNDKKYVRACSITRALDVIGDHAALLILECAFLGVRKFDAFQRRTGLLRPLLSNRLKQLVESGLLTKVAYCERPLRYEYRLTEKGRGLYPAALMMVRWERRWAPLPRRTELRLVHALCGCEVDPVPVCTACDVEIDAREVEWREGPGVGLVLPHYDRRRRQTRMPEGDAALLLDTVLRVVGDRWSSLILRSGFMGLTRYDEIREETQIATNILADRLRWLCAHGFLVKRTYQESPSRHEYRLTEKARDLYPVLTMLLQWGDRWYASPEGPPILLTHRRCGAPLEPAVVCSVCKEPLHIDQVRFEMLNETAPLPGTAQAAAF</sequence>
<evidence type="ECO:0000313" key="5">
    <source>
        <dbReference type="EMBL" id="MFC7335191.1"/>
    </source>
</evidence>
<proteinExistence type="predicted"/>
<dbReference type="PROSITE" id="PS51118">
    <property type="entry name" value="HTH_HXLR"/>
    <property type="match status" value="2"/>
</dbReference>
<evidence type="ECO:0000313" key="6">
    <source>
        <dbReference type="Proteomes" id="UP001596456"/>
    </source>
</evidence>
<evidence type="ECO:0000256" key="1">
    <source>
        <dbReference type="ARBA" id="ARBA00023015"/>
    </source>
</evidence>
<accession>A0ABW2KYN5</accession>
<evidence type="ECO:0000256" key="3">
    <source>
        <dbReference type="ARBA" id="ARBA00023163"/>
    </source>
</evidence>
<dbReference type="InterPro" id="IPR036388">
    <property type="entry name" value="WH-like_DNA-bd_sf"/>
</dbReference>
<dbReference type="InterPro" id="IPR002577">
    <property type="entry name" value="HTH_HxlR"/>
</dbReference>
<dbReference type="PANTHER" id="PTHR33204">
    <property type="entry name" value="TRANSCRIPTIONAL REGULATOR, MARR FAMILY"/>
    <property type="match status" value="1"/>
</dbReference>